<dbReference type="AlphaFoldDB" id="A0A8C4YDG0"/>
<dbReference type="GO" id="GO:0005765">
    <property type="term" value="C:lysosomal membrane"/>
    <property type="evidence" value="ECO:0007669"/>
    <property type="project" value="UniProtKB-SubCell"/>
</dbReference>
<evidence type="ECO:0000256" key="2">
    <source>
        <dbReference type="ARBA" id="ARBA00022692"/>
    </source>
</evidence>
<evidence type="ECO:0000256" key="8">
    <source>
        <dbReference type="ARBA" id="ARBA00024176"/>
    </source>
</evidence>
<dbReference type="GO" id="GO:0050821">
    <property type="term" value="P:protein stabilization"/>
    <property type="evidence" value="ECO:0007669"/>
    <property type="project" value="Ensembl"/>
</dbReference>
<dbReference type="GO" id="GO:0005829">
    <property type="term" value="C:cytosol"/>
    <property type="evidence" value="ECO:0007669"/>
    <property type="project" value="Ensembl"/>
</dbReference>
<keyword evidence="4 11" id="KW-1133">Transmembrane helix</keyword>
<dbReference type="PANTHER" id="PTHR31981:SF1">
    <property type="entry name" value="GLYCOSYLATED LYSOSOMAL MEMBRANE PROTEIN"/>
    <property type="match status" value="1"/>
</dbReference>
<proteinExistence type="inferred from homology"/>
<accession>A0A8C4YDG0</accession>
<reference evidence="12" key="1">
    <citation type="submission" date="2019-06" db="EMBL/GenBank/DDBJ databases">
        <title>G10K-VGP Goodes thornscrub tortoise genome, primary haplotype.</title>
        <authorList>
            <person name="Murphy B."/>
            <person name="Edwards T."/>
            <person name="Rhie A."/>
            <person name="Koren S."/>
            <person name="Phillippy A."/>
            <person name="Fedrigo O."/>
            <person name="Haase B."/>
            <person name="Mountcastle J."/>
            <person name="Lewin H."/>
            <person name="Damas J."/>
            <person name="Howe K."/>
            <person name="Formenti G."/>
            <person name="Myers G."/>
            <person name="Durbin R."/>
            <person name="Jarvis E.D."/>
        </authorList>
    </citation>
    <scope>NUCLEOTIDE SEQUENCE [LARGE SCALE GENOMIC DNA]</scope>
</reference>
<organism evidence="12 13">
    <name type="scientific">Gopherus evgoodei</name>
    <name type="common">Goodes thornscrub tortoise</name>
    <dbReference type="NCBI Taxonomy" id="1825980"/>
    <lineage>
        <taxon>Eukaryota</taxon>
        <taxon>Metazoa</taxon>
        <taxon>Chordata</taxon>
        <taxon>Craniata</taxon>
        <taxon>Vertebrata</taxon>
        <taxon>Euteleostomi</taxon>
        <taxon>Archelosauria</taxon>
        <taxon>Testudinata</taxon>
        <taxon>Testudines</taxon>
        <taxon>Cryptodira</taxon>
        <taxon>Durocryptodira</taxon>
        <taxon>Testudinoidea</taxon>
        <taxon>Testudinidae</taxon>
        <taxon>Gopherus</taxon>
    </lineage>
</organism>
<comment type="similarity">
    <text evidence="1">Belongs to the GLMP family.</text>
</comment>
<dbReference type="PANTHER" id="PTHR31981">
    <property type="entry name" value="GLYCOSYLATED LYSOSOMAL MEMBRANE PROTEIN"/>
    <property type="match status" value="1"/>
</dbReference>
<gene>
    <name evidence="12" type="primary">GLMP</name>
</gene>
<dbReference type="InterPro" id="IPR029382">
    <property type="entry name" value="NCU-G1"/>
</dbReference>
<dbReference type="Pfam" id="PF15065">
    <property type="entry name" value="NCU-G1"/>
    <property type="match status" value="1"/>
</dbReference>
<reference evidence="12" key="3">
    <citation type="submission" date="2025-09" db="UniProtKB">
        <authorList>
            <consortium name="Ensembl"/>
        </authorList>
    </citation>
    <scope>IDENTIFICATION</scope>
</reference>
<sequence length="410" mass="44242">MGGSGLLPPPLLLLRGLWLLGSFSGLLAAAGGYRRQVTLQAIPGLNSSSTNLLHVRAVGQNDTLHYVWSSIGAPTVLLLYTQSESSALRVNWTKLLSASPAGAIWIEPPGSVVYSTAIVFTKVFEYNGANVSALSKGQEEPFYPTYDLAGFSWQSVNRTVNQTALTARFQGVDTSDPGGAFGNGTISFQVTAYEQGGRDGPLPCLLHTANSSKVEFIMDNVAPRGNSSRFMLEVVTVEERGGRKRLQSVRSIDDEYTPTIFEMAQLVSESHNNSIGPSFFQWKTTAYGSREASRENAIRCRYRPLQTANQTLPGPSIAHAYFGEGLGLSHRIAAINISFGGEDGEIYAEKGYLSWSALLGFGTPPKDAFSPLVMTIVAVAMGTPVVLLLAGGLVVLFARRKRHSQYQPIN</sequence>
<protein>
    <submittedName>
        <fullName evidence="12">Glycosylated lysosomal membrane protein</fullName>
    </submittedName>
</protein>
<dbReference type="GO" id="GO:0005634">
    <property type="term" value="C:nucleus"/>
    <property type="evidence" value="ECO:0007669"/>
    <property type="project" value="Ensembl"/>
</dbReference>
<keyword evidence="3" id="KW-0732">Signal</keyword>
<evidence type="ECO:0000256" key="1">
    <source>
        <dbReference type="ARBA" id="ARBA00010599"/>
    </source>
</evidence>
<keyword evidence="7" id="KW-0458">Lysosome</keyword>
<comment type="subcellular location">
    <subcellularLocation>
        <location evidence="9">Lysosome membrane</location>
        <topology evidence="9">Single-pass type I membrane protein</topology>
        <orientation evidence="9">Lumenal side</orientation>
    </subcellularLocation>
</comment>
<evidence type="ECO:0000256" key="11">
    <source>
        <dbReference type="SAM" id="Phobius"/>
    </source>
</evidence>
<evidence type="ECO:0000256" key="10">
    <source>
        <dbReference type="ARBA" id="ARBA00044960"/>
    </source>
</evidence>
<comment type="function">
    <text evidence="8">Required to protect lysosomal transporter MFSD1 from lysosomal proteolysis and for MFSD1 lysosomal localization.</text>
</comment>
<evidence type="ECO:0000256" key="5">
    <source>
        <dbReference type="ARBA" id="ARBA00023136"/>
    </source>
</evidence>
<dbReference type="Proteomes" id="UP000694390">
    <property type="component" value="Chromosome 24"/>
</dbReference>
<keyword evidence="13" id="KW-1185">Reference proteome</keyword>
<dbReference type="OrthoDB" id="6264340at2759"/>
<dbReference type="Ensembl" id="ENSGEVT00005025218.1">
    <property type="protein sequence ID" value="ENSGEVP00005023983.1"/>
    <property type="gene ID" value="ENSGEVG00005017028.1"/>
</dbReference>
<dbReference type="GO" id="GO:0045944">
    <property type="term" value="P:positive regulation of transcription by RNA polymerase II"/>
    <property type="evidence" value="ECO:0007669"/>
    <property type="project" value="Ensembl"/>
</dbReference>
<evidence type="ECO:0000313" key="13">
    <source>
        <dbReference type="Proteomes" id="UP000694390"/>
    </source>
</evidence>
<evidence type="ECO:0000256" key="4">
    <source>
        <dbReference type="ARBA" id="ARBA00022989"/>
    </source>
</evidence>
<keyword evidence="5 11" id="KW-0472">Membrane</keyword>
<reference evidence="12" key="2">
    <citation type="submission" date="2025-08" db="UniProtKB">
        <authorList>
            <consortium name="Ensembl"/>
        </authorList>
    </citation>
    <scope>IDENTIFICATION</scope>
</reference>
<evidence type="ECO:0000256" key="3">
    <source>
        <dbReference type="ARBA" id="ARBA00022729"/>
    </source>
</evidence>
<evidence type="ECO:0000256" key="9">
    <source>
        <dbReference type="ARBA" id="ARBA00024189"/>
    </source>
</evidence>
<evidence type="ECO:0000313" key="12">
    <source>
        <dbReference type="Ensembl" id="ENSGEVP00005023983.1"/>
    </source>
</evidence>
<name>A0A8C4YDG0_9SAUR</name>
<comment type="subunit">
    <text evidence="10">Interacts (via lumenal domain) with lysosomal protein MFSD1; the interaction starts while both proteins are still in the endoplasmic reticulum and is required for stabilization of MFSD1 in lysosomes but has no direct effect on its targeting to lysosomes or transporter activity.</text>
</comment>
<evidence type="ECO:0000256" key="6">
    <source>
        <dbReference type="ARBA" id="ARBA00023180"/>
    </source>
</evidence>
<evidence type="ECO:0000256" key="7">
    <source>
        <dbReference type="ARBA" id="ARBA00023228"/>
    </source>
</evidence>
<dbReference type="GO" id="GO:0061462">
    <property type="term" value="P:protein localization to lysosome"/>
    <property type="evidence" value="ECO:0007669"/>
    <property type="project" value="Ensembl"/>
</dbReference>
<feature type="transmembrane region" description="Helical" evidence="11">
    <location>
        <begin position="372"/>
        <end position="398"/>
    </location>
</feature>
<dbReference type="GeneTree" id="ENSGT00390000005131"/>
<keyword evidence="6" id="KW-0325">Glycoprotein</keyword>
<keyword evidence="2 11" id="KW-0812">Transmembrane</keyword>